<proteinExistence type="inferred from homology"/>
<sequence>MSLESESISVDEAHHNETITAFNDDPTDTIVAQSTSMDIQNESLVKSTYTKNLTEQIKFKRKLIEVAKAELAKLESEERSNESLDDDEFSKLKTIALFETLNKLPYQPPRNDLIGVSLAESDLGSQLNAITESLSALKDSNRSLEQKLENLQQTSKIYDELKSTIEEKTQLETEKYEELINHDAEKAIDELKNVKNRTLSERSKKLIELSKKIISDYILKNEFNIFFNDEELEVRKAKFLKLLEILLNNAITVPNNEEVKYLEVENTDDPLIRYLISNNIVVADPKRANRIKLTDFTVNA</sequence>
<dbReference type="PANTHER" id="PTHR14401:SF6">
    <property type="entry name" value="CENTROMERE PROTEIN K"/>
    <property type="match status" value="1"/>
</dbReference>
<gene>
    <name evidence="9" type="ORF">CANARDRAFT_29596</name>
</gene>
<name>A0A1E4SWK1_9ASCO</name>
<keyword evidence="4" id="KW-0158">Chromosome</keyword>
<reference evidence="10" key="1">
    <citation type="submission" date="2016-04" db="EMBL/GenBank/DDBJ databases">
        <title>Comparative genomics of biotechnologically important yeasts.</title>
        <authorList>
            <consortium name="DOE Joint Genome Institute"/>
            <person name="Riley R."/>
            <person name="Haridas S."/>
            <person name="Wolfe K.H."/>
            <person name="Lopes M.R."/>
            <person name="Hittinger C.T."/>
            <person name="Goker M."/>
            <person name="Salamov A."/>
            <person name="Wisecaver J."/>
            <person name="Long T.M."/>
            <person name="Aerts A.L."/>
            <person name="Barry K."/>
            <person name="Choi C."/>
            <person name="Clum A."/>
            <person name="Coughlan A.Y."/>
            <person name="Deshpande S."/>
            <person name="Douglass A.P."/>
            <person name="Hanson S.J."/>
            <person name="Klenk H.-P."/>
            <person name="Labutti K."/>
            <person name="Lapidus A."/>
            <person name="Lindquist E."/>
            <person name="Lipzen A."/>
            <person name="Meier-Kolthoff J.P."/>
            <person name="Ohm R.A."/>
            <person name="Otillar R.P."/>
            <person name="Pangilinan J."/>
            <person name="Peng Y."/>
            <person name="Rokas A."/>
            <person name="Rosa C.A."/>
            <person name="Scheuner C."/>
            <person name="Sibirny A.A."/>
            <person name="Slot J.C."/>
            <person name="Stielow J.B."/>
            <person name="Sun H."/>
            <person name="Kurtzman C.P."/>
            <person name="Blackwell M."/>
            <person name="Grigoriev I.V."/>
            <person name="Jeffries T.W."/>
        </authorList>
    </citation>
    <scope>NUCLEOTIDE SEQUENCE [LARGE SCALE GENOMIC DNA]</scope>
    <source>
        <strain evidence="10">NRRL YB-2248</strain>
    </source>
</reference>
<comment type="subcellular location">
    <subcellularLocation>
        <location evidence="2">Chromosome</location>
        <location evidence="2">Centromere</location>
    </subcellularLocation>
    <subcellularLocation>
        <location evidence="1">Nucleus</location>
    </subcellularLocation>
</comment>
<evidence type="ECO:0000256" key="8">
    <source>
        <dbReference type="SAM" id="Coils"/>
    </source>
</evidence>
<keyword evidence="6" id="KW-0539">Nucleus</keyword>
<keyword evidence="5 8" id="KW-0175">Coiled coil</keyword>
<evidence type="ECO:0000313" key="10">
    <source>
        <dbReference type="Proteomes" id="UP000094801"/>
    </source>
</evidence>
<dbReference type="InterPro" id="IPR020993">
    <property type="entry name" value="Centromere_CenpK"/>
</dbReference>
<dbReference type="Proteomes" id="UP000094801">
    <property type="component" value="Unassembled WGS sequence"/>
</dbReference>
<dbReference type="GO" id="GO:0005634">
    <property type="term" value="C:nucleus"/>
    <property type="evidence" value="ECO:0007669"/>
    <property type="project" value="UniProtKB-SubCell"/>
</dbReference>
<dbReference type="AlphaFoldDB" id="A0A1E4SWK1"/>
<evidence type="ECO:0000313" key="9">
    <source>
        <dbReference type="EMBL" id="ODV83869.1"/>
    </source>
</evidence>
<dbReference type="PANTHER" id="PTHR14401">
    <property type="entry name" value="CENTROMERE PROTEIN K"/>
    <property type="match status" value="1"/>
</dbReference>
<protein>
    <submittedName>
        <fullName evidence="9">Uncharacterized protein</fullName>
    </submittedName>
</protein>
<evidence type="ECO:0000256" key="3">
    <source>
        <dbReference type="ARBA" id="ARBA00005795"/>
    </source>
</evidence>
<dbReference type="GO" id="GO:0051382">
    <property type="term" value="P:kinetochore assembly"/>
    <property type="evidence" value="ECO:0007669"/>
    <property type="project" value="InterPro"/>
</dbReference>
<evidence type="ECO:0000256" key="5">
    <source>
        <dbReference type="ARBA" id="ARBA00023054"/>
    </source>
</evidence>
<evidence type="ECO:0000256" key="6">
    <source>
        <dbReference type="ARBA" id="ARBA00023242"/>
    </source>
</evidence>
<dbReference type="EMBL" id="KV453860">
    <property type="protein sequence ID" value="ODV83869.1"/>
    <property type="molecule type" value="Genomic_DNA"/>
</dbReference>
<feature type="coiled-coil region" evidence="8">
    <location>
        <begin position="127"/>
        <end position="201"/>
    </location>
</feature>
<organism evidence="9 10">
    <name type="scientific">[Candida] arabinofermentans NRRL YB-2248</name>
    <dbReference type="NCBI Taxonomy" id="983967"/>
    <lineage>
        <taxon>Eukaryota</taxon>
        <taxon>Fungi</taxon>
        <taxon>Dikarya</taxon>
        <taxon>Ascomycota</taxon>
        <taxon>Saccharomycotina</taxon>
        <taxon>Pichiomycetes</taxon>
        <taxon>Pichiales</taxon>
        <taxon>Pichiaceae</taxon>
        <taxon>Ogataea</taxon>
        <taxon>Ogataea/Candida clade</taxon>
    </lineage>
</organism>
<dbReference type="GO" id="GO:0000070">
    <property type="term" value="P:mitotic sister chromatid segregation"/>
    <property type="evidence" value="ECO:0007669"/>
    <property type="project" value="TreeGrafter"/>
</dbReference>
<dbReference type="GO" id="GO:0000775">
    <property type="term" value="C:chromosome, centromeric region"/>
    <property type="evidence" value="ECO:0007669"/>
    <property type="project" value="UniProtKB-SubCell"/>
</dbReference>
<evidence type="ECO:0000256" key="1">
    <source>
        <dbReference type="ARBA" id="ARBA00004123"/>
    </source>
</evidence>
<keyword evidence="10" id="KW-1185">Reference proteome</keyword>
<accession>A0A1E4SWK1</accession>
<evidence type="ECO:0000256" key="4">
    <source>
        <dbReference type="ARBA" id="ARBA00022454"/>
    </source>
</evidence>
<comment type="similarity">
    <text evidence="3">Belongs to the CENP-K/MCM22 family.</text>
</comment>
<evidence type="ECO:0000256" key="7">
    <source>
        <dbReference type="ARBA" id="ARBA00023328"/>
    </source>
</evidence>
<evidence type="ECO:0000256" key="2">
    <source>
        <dbReference type="ARBA" id="ARBA00004584"/>
    </source>
</evidence>
<feature type="coiled-coil region" evidence="8">
    <location>
        <begin position="50"/>
        <end position="84"/>
    </location>
</feature>
<dbReference type="OrthoDB" id="3997871at2759"/>
<keyword evidence="7" id="KW-0137">Centromere</keyword>